<dbReference type="CDD" id="cd00446">
    <property type="entry name" value="GrpE"/>
    <property type="match status" value="1"/>
</dbReference>
<dbReference type="Pfam" id="PF01025">
    <property type="entry name" value="GrpE"/>
    <property type="match status" value="1"/>
</dbReference>
<comment type="similarity">
    <text evidence="1 3 5">Belongs to the GrpE family.</text>
</comment>
<reference evidence="7" key="1">
    <citation type="journal article" date="2021" name="PeerJ">
        <title>Extensive microbial diversity within the chicken gut microbiome revealed by metagenomics and culture.</title>
        <authorList>
            <person name="Gilroy R."/>
            <person name="Ravi A."/>
            <person name="Getino M."/>
            <person name="Pursley I."/>
            <person name="Horton D.L."/>
            <person name="Alikhan N.F."/>
            <person name="Baker D."/>
            <person name="Gharbi K."/>
            <person name="Hall N."/>
            <person name="Watson M."/>
            <person name="Adriaenssens E.M."/>
            <person name="Foster-Nyarko E."/>
            <person name="Jarju S."/>
            <person name="Secka A."/>
            <person name="Antonio M."/>
            <person name="Oren A."/>
            <person name="Chaudhuri R.R."/>
            <person name="La Ragione R."/>
            <person name="Hildebrand F."/>
            <person name="Pallen M.J."/>
        </authorList>
    </citation>
    <scope>NUCLEOTIDE SEQUENCE</scope>
    <source>
        <strain evidence="7">578</strain>
    </source>
</reference>
<dbReference type="NCBIfam" id="NF010754">
    <property type="entry name" value="PRK14157.1"/>
    <property type="match status" value="1"/>
</dbReference>
<evidence type="ECO:0000256" key="2">
    <source>
        <dbReference type="ARBA" id="ARBA00023186"/>
    </source>
</evidence>
<dbReference type="PANTHER" id="PTHR21237:SF23">
    <property type="entry name" value="GRPE PROTEIN HOMOLOG, MITOCHONDRIAL"/>
    <property type="match status" value="1"/>
</dbReference>
<comment type="caution">
    <text evidence="7">The sequence shown here is derived from an EMBL/GenBank/DDBJ whole genome shotgun (WGS) entry which is preliminary data.</text>
</comment>
<sequence length="266" mass="27706">MADFDKDEYLSDAEAFDKLAGQARSGETATNAQDYQSDEAASSASSQASGEKPGADCAAGAASASAQGSGAADSAAADDAAAQNAAAASDADASAAADSDQHSAAADAASADGSDAGDSGLTELGKAKKEAADYLEALQRERADFVNYRARMNKEKQLARERGVEDALVALLPALDNLDRIRENNEKSAEMESLLKQFDRAFAKFSIEKFGQKGDAFDPSHHEAVLHHTSPDVSKAQIDAVVEAGYKMGDRILRAAKVVVVSPEEK</sequence>
<proteinExistence type="inferred from homology"/>
<feature type="compositionally biased region" description="Low complexity" evidence="6">
    <location>
        <begin position="32"/>
        <end position="120"/>
    </location>
</feature>
<dbReference type="InterPro" id="IPR000740">
    <property type="entry name" value="GrpE"/>
</dbReference>
<protein>
    <recommendedName>
        <fullName evidence="3 4">Protein GrpE</fullName>
    </recommendedName>
    <alternativeName>
        <fullName evidence="3">HSP-70 cofactor</fullName>
    </alternativeName>
</protein>
<evidence type="ECO:0000256" key="5">
    <source>
        <dbReference type="RuleBase" id="RU004478"/>
    </source>
</evidence>
<dbReference type="EMBL" id="DYWK01000001">
    <property type="protein sequence ID" value="HJF17600.1"/>
    <property type="molecule type" value="Genomic_DNA"/>
</dbReference>
<dbReference type="PROSITE" id="PS01071">
    <property type="entry name" value="GRPE"/>
    <property type="match status" value="1"/>
</dbReference>
<dbReference type="SUPFAM" id="SSF51064">
    <property type="entry name" value="Head domain of nucleotide exchange factor GrpE"/>
    <property type="match status" value="1"/>
</dbReference>
<dbReference type="GO" id="GO:0051087">
    <property type="term" value="F:protein-folding chaperone binding"/>
    <property type="evidence" value="ECO:0007669"/>
    <property type="project" value="InterPro"/>
</dbReference>
<gene>
    <name evidence="3 7" type="primary">grpE</name>
    <name evidence="7" type="ORF">K8U78_00225</name>
</gene>
<dbReference type="GO" id="GO:0006457">
    <property type="term" value="P:protein folding"/>
    <property type="evidence" value="ECO:0007669"/>
    <property type="project" value="InterPro"/>
</dbReference>
<comment type="subunit">
    <text evidence="3">Homodimer.</text>
</comment>
<keyword evidence="3" id="KW-0963">Cytoplasm</keyword>
<evidence type="ECO:0000256" key="4">
    <source>
        <dbReference type="RuleBase" id="RU000639"/>
    </source>
</evidence>
<dbReference type="InterPro" id="IPR013805">
    <property type="entry name" value="GrpE_CC"/>
</dbReference>
<keyword evidence="2 3" id="KW-0143">Chaperone</keyword>
<dbReference type="Proteomes" id="UP000715651">
    <property type="component" value="Unassembled WGS sequence"/>
</dbReference>
<dbReference type="GO" id="GO:0051082">
    <property type="term" value="F:unfolded protein binding"/>
    <property type="evidence" value="ECO:0007669"/>
    <property type="project" value="TreeGrafter"/>
</dbReference>
<evidence type="ECO:0000313" key="8">
    <source>
        <dbReference type="Proteomes" id="UP000715651"/>
    </source>
</evidence>
<dbReference type="SUPFAM" id="SSF58014">
    <property type="entry name" value="Coiled-coil domain of nucleotide exchange factor GrpE"/>
    <property type="match status" value="1"/>
</dbReference>
<feature type="region of interest" description="Disordered" evidence="6">
    <location>
        <begin position="21"/>
        <end position="124"/>
    </location>
</feature>
<accession>A0A921KA33</accession>
<dbReference type="Gene3D" id="3.90.20.20">
    <property type="match status" value="1"/>
</dbReference>
<dbReference type="Gene3D" id="2.30.22.10">
    <property type="entry name" value="Head domain of nucleotide exchange factor GrpE"/>
    <property type="match status" value="1"/>
</dbReference>
<reference evidence="7" key="2">
    <citation type="submission" date="2021-09" db="EMBL/GenBank/DDBJ databases">
        <authorList>
            <person name="Gilroy R."/>
        </authorList>
    </citation>
    <scope>NUCLEOTIDE SEQUENCE</scope>
    <source>
        <strain evidence="7">578</strain>
    </source>
</reference>
<evidence type="ECO:0000313" key="7">
    <source>
        <dbReference type="EMBL" id="HJF17600.1"/>
    </source>
</evidence>
<dbReference type="PANTHER" id="PTHR21237">
    <property type="entry name" value="GRPE PROTEIN"/>
    <property type="match status" value="1"/>
</dbReference>
<dbReference type="GO" id="GO:0000774">
    <property type="term" value="F:adenyl-nucleotide exchange factor activity"/>
    <property type="evidence" value="ECO:0007669"/>
    <property type="project" value="InterPro"/>
</dbReference>
<evidence type="ECO:0000256" key="6">
    <source>
        <dbReference type="SAM" id="MobiDB-lite"/>
    </source>
</evidence>
<dbReference type="InterPro" id="IPR009012">
    <property type="entry name" value="GrpE_head"/>
</dbReference>
<dbReference type="GO" id="GO:0005737">
    <property type="term" value="C:cytoplasm"/>
    <property type="evidence" value="ECO:0007669"/>
    <property type="project" value="UniProtKB-SubCell"/>
</dbReference>
<comment type="function">
    <text evidence="3 4">Participates actively in the response to hyperosmotic and heat shock by preventing the aggregation of stress-denatured proteins, in association with DnaK and GrpE. It is the nucleotide exchange factor for DnaK and may function as a thermosensor. Unfolded proteins bind initially to DnaJ; upon interaction with the DnaJ-bound protein, DnaK hydrolyzes its bound ATP, resulting in the formation of a stable complex. GrpE releases ADP from DnaK; ATP binding to DnaK triggers the release of the substrate protein, thus completing the reaction cycle. Several rounds of ATP-dependent interactions between DnaJ, DnaK and GrpE are required for fully efficient folding.</text>
</comment>
<dbReference type="AlphaFoldDB" id="A0A921KA33"/>
<dbReference type="PRINTS" id="PR00773">
    <property type="entry name" value="GRPEPROTEIN"/>
</dbReference>
<evidence type="ECO:0000256" key="3">
    <source>
        <dbReference type="HAMAP-Rule" id="MF_01151"/>
    </source>
</evidence>
<dbReference type="GO" id="GO:0042803">
    <property type="term" value="F:protein homodimerization activity"/>
    <property type="evidence" value="ECO:0007669"/>
    <property type="project" value="InterPro"/>
</dbReference>
<evidence type="ECO:0000256" key="1">
    <source>
        <dbReference type="ARBA" id="ARBA00009054"/>
    </source>
</evidence>
<dbReference type="HAMAP" id="MF_01151">
    <property type="entry name" value="GrpE"/>
    <property type="match status" value="1"/>
</dbReference>
<name>A0A921KA33_9BIFI</name>
<keyword evidence="3 4" id="KW-0346">Stress response</keyword>
<organism evidence="7 8">
    <name type="scientific">Aeriscardovia aeriphila</name>
    <dbReference type="NCBI Taxonomy" id="218139"/>
    <lineage>
        <taxon>Bacteria</taxon>
        <taxon>Bacillati</taxon>
        <taxon>Actinomycetota</taxon>
        <taxon>Actinomycetes</taxon>
        <taxon>Bifidobacteriales</taxon>
        <taxon>Bifidobacteriaceae</taxon>
        <taxon>Aeriscardovia</taxon>
    </lineage>
</organism>
<comment type="subcellular location">
    <subcellularLocation>
        <location evidence="3">Cytoplasm</location>
    </subcellularLocation>
</comment>